<keyword evidence="3" id="KW-1185">Reference proteome</keyword>
<dbReference type="InterPro" id="IPR011008">
    <property type="entry name" value="Dimeric_a/b-barrel"/>
</dbReference>
<evidence type="ECO:0000313" key="2">
    <source>
        <dbReference type="EMBL" id="GFE49677.1"/>
    </source>
</evidence>
<dbReference type="PANTHER" id="PTHR37811:SF2">
    <property type="entry name" value="ABM DOMAIN-CONTAINING PROTEIN"/>
    <property type="match status" value="1"/>
</dbReference>
<gene>
    <name evidence="2" type="ORF">So717_14300</name>
</gene>
<dbReference type="EMBL" id="BLIV01000002">
    <property type="protein sequence ID" value="GFE49677.1"/>
    <property type="molecule type" value="Genomic_DNA"/>
</dbReference>
<dbReference type="InterPro" id="IPR052936">
    <property type="entry name" value="Jasmonate_Hydroxylase-like"/>
</dbReference>
<dbReference type="Proteomes" id="UP000436522">
    <property type="component" value="Unassembled WGS sequence"/>
</dbReference>
<keyword evidence="2" id="KW-0503">Monooxygenase</keyword>
<comment type="caution">
    <text evidence="2">The sequence shown here is derived from an EMBL/GenBank/DDBJ whole genome shotgun (WGS) entry which is preliminary data.</text>
</comment>
<reference evidence="2 3" key="1">
    <citation type="submission" date="2019-12" db="EMBL/GenBank/DDBJ databases">
        <title>Roseobacter cerasinus sp. nov., isolated from seawater around aquaculture.</title>
        <authorList>
            <person name="Muramatsu S."/>
            <person name="Takabe Y."/>
            <person name="Mori K."/>
            <person name="Takaichi S."/>
            <person name="Hanada S."/>
        </authorList>
    </citation>
    <scope>NUCLEOTIDE SEQUENCE [LARGE SCALE GENOMIC DNA]</scope>
    <source>
        <strain evidence="2 3">AI77</strain>
    </source>
</reference>
<keyword evidence="2" id="KW-0560">Oxidoreductase</keyword>
<protein>
    <submittedName>
        <fullName evidence="2">Antibiotic biosynthesis monooxygenase</fullName>
    </submittedName>
</protein>
<feature type="domain" description="ABM" evidence="1">
    <location>
        <begin position="1"/>
        <end position="75"/>
    </location>
</feature>
<dbReference type="GO" id="GO:0004497">
    <property type="term" value="F:monooxygenase activity"/>
    <property type="evidence" value="ECO:0007669"/>
    <property type="project" value="UniProtKB-KW"/>
</dbReference>
<accession>A0A640VPK6</accession>
<dbReference type="SUPFAM" id="SSF54909">
    <property type="entry name" value="Dimeric alpha+beta barrel"/>
    <property type="match status" value="1"/>
</dbReference>
<sequence>MHALLFEMEPRSGHEGHYFKHAEALRPLLAQHAGLLFIERFKSISRPKMILSHSHWRDEASLAKWRSDPDHHRSQTAGRNKHFSDYRLRISHVLKMMRQDTDPEIWSAEGAYTNVDATPARFLTIVASKGSPVDLGGECFHSVTADENFLCVTNAATRDHGDELIAKAMMNPNASSAMLALVSRDYSMFERAEAPQYFPDAKADRT</sequence>
<evidence type="ECO:0000259" key="1">
    <source>
        <dbReference type="Pfam" id="PF03992"/>
    </source>
</evidence>
<name>A0A640VPK6_9RHOB</name>
<dbReference type="Gene3D" id="3.30.70.100">
    <property type="match status" value="1"/>
</dbReference>
<organism evidence="2 3">
    <name type="scientific">Roseobacter cerasinus</name>
    <dbReference type="NCBI Taxonomy" id="2602289"/>
    <lineage>
        <taxon>Bacteria</taxon>
        <taxon>Pseudomonadati</taxon>
        <taxon>Pseudomonadota</taxon>
        <taxon>Alphaproteobacteria</taxon>
        <taxon>Rhodobacterales</taxon>
        <taxon>Roseobacteraceae</taxon>
        <taxon>Roseobacter</taxon>
    </lineage>
</organism>
<dbReference type="AlphaFoldDB" id="A0A640VPK6"/>
<dbReference type="PANTHER" id="PTHR37811">
    <property type="entry name" value="BLL5343 PROTEIN"/>
    <property type="match status" value="1"/>
</dbReference>
<proteinExistence type="predicted"/>
<dbReference type="Pfam" id="PF03992">
    <property type="entry name" value="ABM"/>
    <property type="match status" value="1"/>
</dbReference>
<dbReference type="OrthoDB" id="9797060at2"/>
<dbReference type="InterPro" id="IPR007138">
    <property type="entry name" value="ABM_dom"/>
</dbReference>
<evidence type="ECO:0000313" key="3">
    <source>
        <dbReference type="Proteomes" id="UP000436522"/>
    </source>
</evidence>
<dbReference type="RefSeq" id="WP_159975531.1">
    <property type="nucleotide sequence ID" value="NZ_BLIV01000002.1"/>
</dbReference>